<dbReference type="Gene3D" id="3.30.450.40">
    <property type="match status" value="1"/>
</dbReference>
<evidence type="ECO:0000313" key="2">
    <source>
        <dbReference type="EMBL" id="MBP0465398.1"/>
    </source>
</evidence>
<comment type="caution">
    <text evidence="2">The sequence shown here is derived from an EMBL/GenBank/DDBJ whole genome shotgun (WGS) entry which is preliminary data.</text>
</comment>
<reference evidence="2 3" key="1">
    <citation type="submission" date="2021-03" db="EMBL/GenBank/DDBJ databases">
        <authorList>
            <person name="So Y."/>
        </authorList>
    </citation>
    <scope>NUCLEOTIDE SEQUENCE [LARGE SCALE GENOMIC DNA]</scope>
    <source>
        <strain evidence="2 3">PWR1</strain>
    </source>
</reference>
<gene>
    <name evidence="2" type="ORF">J5Y09_15840</name>
</gene>
<dbReference type="RefSeq" id="WP_209352789.1">
    <property type="nucleotide sequence ID" value="NZ_JAGIYZ010000015.1"/>
</dbReference>
<dbReference type="InterPro" id="IPR003018">
    <property type="entry name" value="GAF"/>
</dbReference>
<evidence type="ECO:0000313" key="3">
    <source>
        <dbReference type="Proteomes" id="UP000680815"/>
    </source>
</evidence>
<dbReference type="SMART" id="SM00065">
    <property type="entry name" value="GAF"/>
    <property type="match status" value="1"/>
</dbReference>
<protein>
    <submittedName>
        <fullName evidence="2">GAF domain-containing protein</fullName>
    </submittedName>
</protein>
<name>A0ABS4AVK5_9PROT</name>
<dbReference type="Pfam" id="PF13185">
    <property type="entry name" value="GAF_2"/>
    <property type="match status" value="1"/>
</dbReference>
<organism evidence="2 3">
    <name type="scientific">Roseomonas nitratireducens</name>
    <dbReference type="NCBI Taxonomy" id="2820810"/>
    <lineage>
        <taxon>Bacteria</taxon>
        <taxon>Pseudomonadati</taxon>
        <taxon>Pseudomonadota</taxon>
        <taxon>Alphaproteobacteria</taxon>
        <taxon>Acetobacterales</taxon>
        <taxon>Roseomonadaceae</taxon>
        <taxon>Roseomonas</taxon>
    </lineage>
</organism>
<sequence length="167" mass="17310">MTPALVALARAAAASVDPVAVFRAAEAASAALIRHRLFTVLFVVPGGAEVERVYSSDPGAYPLTGRKRMGPTPWGEHVLAQGRCWMGNTAEEIRWAFPDHELIASLGCAACINVPVREGGEVVGTLNILDAAGAYAEPDVAAAEVIAGFLPGALRRAAHLAAAARAD</sequence>
<dbReference type="Proteomes" id="UP000680815">
    <property type="component" value="Unassembled WGS sequence"/>
</dbReference>
<dbReference type="InterPro" id="IPR029016">
    <property type="entry name" value="GAF-like_dom_sf"/>
</dbReference>
<dbReference type="EMBL" id="JAGIYZ010000015">
    <property type="protein sequence ID" value="MBP0465398.1"/>
    <property type="molecule type" value="Genomic_DNA"/>
</dbReference>
<keyword evidence="3" id="KW-1185">Reference proteome</keyword>
<dbReference type="SUPFAM" id="SSF55781">
    <property type="entry name" value="GAF domain-like"/>
    <property type="match status" value="1"/>
</dbReference>
<feature type="domain" description="GAF" evidence="1">
    <location>
        <begin position="4"/>
        <end position="164"/>
    </location>
</feature>
<proteinExistence type="predicted"/>
<accession>A0ABS4AVK5</accession>
<evidence type="ECO:0000259" key="1">
    <source>
        <dbReference type="SMART" id="SM00065"/>
    </source>
</evidence>